<dbReference type="InterPro" id="IPR050407">
    <property type="entry name" value="Geranylgeranyl_reductase"/>
</dbReference>
<accession>A0ABT9CFB1</accession>
<keyword evidence="3" id="KW-1185">Reference proteome</keyword>
<dbReference type="PANTHER" id="PTHR42685">
    <property type="entry name" value="GERANYLGERANYL DIPHOSPHATE REDUCTASE"/>
    <property type="match status" value="1"/>
</dbReference>
<gene>
    <name evidence="2" type="ORF">Q5741_16250</name>
</gene>
<evidence type="ECO:0000313" key="3">
    <source>
        <dbReference type="Proteomes" id="UP001240171"/>
    </source>
</evidence>
<comment type="caution">
    <text evidence="2">The sequence shown here is derived from an EMBL/GenBank/DDBJ whole genome shotgun (WGS) entry which is preliminary data.</text>
</comment>
<dbReference type="RefSeq" id="WP_305025184.1">
    <property type="nucleotide sequence ID" value="NZ_JAUQTB010000011.1"/>
</dbReference>
<feature type="domain" description="FAD-binding" evidence="1">
    <location>
        <begin position="11"/>
        <end position="165"/>
    </location>
</feature>
<organism evidence="2 3">
    <name type="scientific">Paenibacillus lacisoli</name>
    <dbReference type="NCBI Taxonomy" id="3064525"/>
    <lineage>
        <taxon>Bacteria</taxon>
        <taxon>Bacillati</taxon>
        <taxon>Bacillota</taxon>
        <taxon>Bacilli</taxon>
        <taxon>Bacillales</taxon>
        <taxon>Paenibacillaceae</taxon>
        <taxon>Paenibacillus</taxon>
    </lineage>
</organism>
<sequence length="390" mass="43019">MSRPSVRIPQYDVVVIGAGIAGSTCALQLAGHGYRTLLLDRQEFPRHKTCGEFMSPESREMLELLGIQLEDQGIKPSMMDRARIIMPQGGEIEAGLPGQARGISRYELDRLLHAKAVAAGTELATRTVVTGIRQLKDRSYEVDTLQSGEKIRYHTRTVIGAFGTKKPRGTPTMPGMRDDQVYVGVKSHFSGIEVPSRVELYFCEGGYVGISPIEHGKANIAALLTLETVQGSGTSVPDILQAAARTNPKLASRLAEGAPVPDTQVSIAPLHLSNVPEPWSQYPHIGDALLMIPPLCGDGMSIALRSSLLGARWTEHYLSGEIRYEDWQRGYELEANQEFTQLLRRARRFQKLAFARTNRFYPGLARLVPGLAQYVVKATRLSEMKTVPRV</sequence>
<dbReference type="InterPro" id="IPR036188">
    <property type="entry name" value="FAD/NAD-bd_sf"/>
</dbReference>
<evidence type="ECO:0000313" key="2">
    <source>
        <dbReference type="EMBL" id="MDO7907964.1"/>
    </source>
</evidence>
<dbReference type="PANTHER" id="PTHR42685:SF22">
    <property type="entry name" value="CONDITIONED MEDIUM FACTOR RECEPTOR 1"/>
    <property type="match status" value="1"/>
</dbReference>
<dbReference type="Pfam" id="PF01494">
    <property type="entry name" value="FAD_binding_3"/>
    <property type="match status" value="1"/>
</dbReference>
<dbReference type="SUPFAM" id="SSF51905">
    <property type="entry name" value="FAD/NAD(P)-binding domain"/>
    <property type="match status" value="1"/>
</dbReference>
<name>A0ABT9CFB1_9BACL</name>
<dbReference type="Gene3D" id="3.50.50.60">
    <property type="entry name" value="FAD/NAD(P)-binding domain"/>
    <property type="match status" value="1"/>
</dbReference>
<dbReference type="EMBL" id="JAUQTB010000011">
    <property type="protein sequence ID" value="MDO7907964.1"/>
    <property type="molecule type" value="Genomic_DNA"/>
</dbReference>
<evidence type="ECO:0000259" key="1">
    <source>
        <dbReference type="Pfam" id="PF01494"/>
    </source>
</evidence>
<dbReference type="InterPro" id="IPR002938">
    <property type="entry name" value="FAD-bd"/>
</dbReference>
<dbReference type="Proteomes" id="UP001240171">
    <property type="component" value="Unassembled WGS sequence"/>
</dbReference>
<protein>
    <submittedName>
        <fullName evidence="2">FAD-dependent oxidoreductase</fullName>
    </submittedName>
</protein>
<reference evidence="2 3" key="1">
    <citation type="submission" date="2023-07" db="EMBL/GenBank/DDBJ databases">
        <title>Paenibacillus sp. JX-17 nov. isolated from soil.</title>
        <authorList>
            <person name="Wan Y."/>
            <person name="Liu B."/>
        </authorList>
    </citation>
    <scope>NUCLEOTIDE SEQUENCE [LARGE SCALE GENOMIC DNA]</scope>
    <source>
        <strain evidence="2 3">JX-17</strain>
    </source>
</reference>
<proteinExistence type="predicted"/>